<comment type="subcellular location">
    <subcellularLocation>
        <location evidence="2">Nucleus</location>
    </subcellularLocation>
</comment>
<evidence type="ECO:0000259" key="8">
    <source>
        <dbReference type="Pfam" id="PF13359"/>
    </source>
</evidence>
<dbReference type="InterPro" id="IPR045249">
    <property type="entry name" value="HARBI1-like"/>
</dbReference>
<dbReference type="GO" id="GO:0004518">
    <property type="term" value="F:nuclease activity"/>
    <property type="evidence" value="ECO:0007669"/>
    <property type="project" value="UniProtKB-KW"/>
</dbReference>
<dbReference type="PANTHER" id="PTHR22930">
    <property type="match status" value="1"/>
</dbReference>
<feature type="domain" description="DUF8040" evidence="9">
    <location>
        <begin position="68"/>
        <end position="147"/>
    </location>
</feature>
<proteinExistence type="inferred from homology"/>
<evidence type="ECO:0000313" key="11">
    <source>
        <dbReference type="Proteomes" id="UP000235145"/>
    </source>
</evidence>
<sequence length="320" mass="37517">MARLSLTKSKHKMKIKQIISMFWNEVMTTVKWFFIMVCNLLHKYRRGKPCILNISSELDRRSILYRYTYESDTMCISQLRMSRICFTKLCNMLETLSGLRASRYVNIDEQVAIFLHIHAYNVKNRVIRCRFHRSGETISRLVTRVCNENCLGALDGTHIEFLVPTKDMPKYKMRKNDIATNVLGEGSAVDGRVLRDVLLRKHGLNVLRPSYYLVYVGYTNAKGFLAPYRGQRYHLNDWCDAHQPTTPKEIFNMRHSSARKFIERCFGILKARWGILKDNSYHPINLKNKIIIACCLLHNYIRKEMSTDPFQNNFQPDEGT</sequence>
<dbReference type="GO" id="GO:0046872">
    <property type="term" value="F:metal ion binding"/>
    <property type="evidence" value="ECO:0007669"/>
    <property type="project" value="UniProtKB-KW"/>
</dbReference>
<evidence type="ECO:0000256" key="5">
    <source>
        <dbReference type="ARBA" id="ARBA00022723"/>
    </source>
</evidence>
<evidence type="ECO:0000256" key="6">
    <source>
        <dbReference type="ARBA" id="ARBA00022801"/>
    </source>
</evidence>
<dbReference type="InterPro" id="IPR058353">
    <property type="entry name" value="DUF8040"/>
</dbReference>
<evidence type="ECO:0000256" key="7">
    <source>
        <dbReference type="ARBA" id="ARBA00023242"/>
    </source>
</evidence>
<evidence type="ECO:0008006" key="12">
    <source>
        <dbReference type="Google" id="ProtNLM"/>
    </source>
</evidence>
<reference evidence="10 11" key="1">
    <citation type="journal article" date="2017" name="Nat. Commun.">
        <title>Genome assembly with in vitro proximity ligation data and whole-genome triplication in lettuce.</title>
        <authorList>
            <person name="Reyes-Chin-Wo S."/>
            <person name="Wang Z."/>
            <person name="Yang X."/>
            <person name="Kozik A."/>
            <person name="Arikit S."/>
            <person name="Song C."/>
            <person name="Xia L."/>
            <person name="Froenicke L."/>
            <person name="Lavelle D.O."/>
            <person name="Truco M.J."/>
            <person name="Xia R."/>
            <person name="Zhu S."/>
            <person name="Xu C."/>
            <person name="Xu H."/>
            <person name="Xu X."/>
            <person name="Cox K."/>
            <person name="Korf I."/>
            <person name="Meyers B.C."/>
            <person name="Michelmore R.W."/>
        </authorList>
    </citation>
    <scope>NUCLEOTIDE SEQUENCE [LARGE SCALE GENOMIC DNA]</scope>
    <source>
        <strain evidence="11">cv. Salinas</strain>
        <tissue evidence="10">Seedlings</tissue>
    </source>
</reference>
<name>A0A9R1VN09_LACSA</name>
<protein>
    <recommendedName>
        <fullName evidence="12">DDE Tnp4 domain-containing protein</fullName>
    </recommendedName>
</protein>
<comment type="caution">
    <text evidence="10">The sequence shown here is derived from an EMBL/GenBank/DDBJ whole genome shotgun (WGS) entry which is preliminary data.</text>
</comment>
<accession>A0A9R1VN09</accession>
<keyword evidence="4" id="KW-0540">Nuclease</keyword>
<dbReference type="PANTHER" id="PTHR22930:SF293">
    <property type="entry name" value="PROTEIN ALP1-LIKE"/>
    <property type="match status" value="1"/>
</dbReference>
<keyword evidence="5" id="KW-0479">Metal-binding</keyword>
<dbReference type="GO" id="GO:0005634">
    <property type="term" value="C:nucleus"/>
    <property type="evidence" value="ECO:0007669"/>
    <property type="project" value="UniProtKB-SubCell"/>
</dbReference>
<keyword evidence="11" id="KW-1185">Reference proteome</keyword>
<organism evidence="10 11">
    <name type="scientific">Lactuca sativa</name>
    <name type="common">Garden lettuce</name>
    <dbReference type="NCBI Taxonomy" id="4236"/>
    <lineage>
        <taxon>Eukaryota</taxon>
        <taxon>Viridiplantae</taxon>
        <taxon>Streptophyta</taxon>
        <taxon>Embryophyta</taxon>
        <taxon>Tracheophyta</taxon>
        <taxon>Spermatophyta</taxon>
        <taxon>Magnoliopsida</taxon>
        <taxon>eudicotyledons</taxon>
        <taxon>Gunneridae</taxon>
        <taxon>Pentapetalae</taxon>
        <taxon>asterids</taxon>
        <taxon>campanulids</taxon>
        <taxon>Asterales</taxon>
        <taxon>Asteraceae</taxon>
        <taxon>Cichorioideae</taxon>
        <taxon>Cichorieae</taxon>
        <taxon>Lactucinae</taxon>
        <taxon>Lactuca</taxon>
    </lineage>
</organism>
<evidence type="ECO:0000256" key="1">
    <source>
        <dbReference type="ARBA" id="ARBA00001968"/>
    </source>
</evidence>
<evidence type="ECO:0000259" key="9">
    <source>
        <dbReference type="Pfam" id="PF26138"/>
    </source>
</evidence>
<dbReference type="Pfam" id="PF26138">
    <property type="entry name" value="DUF8040"/>
    <property type="match status" value="1"/>
</dbReference>
<evidence type="ECO:0000256" key="4">
    <source>
        <dbReference type="ARBA" id="ARBA00022722"/>
    </source>
</evidence>
<dbReference type="EMBL" id="NBSK02000005">
    <property type="protein sequence ID" value="KAJ0208304.1"/>
    <property type="molecule type" value="Genomic_DNA"/>
</dbReference>
<comment type="similarity">
    <text evidence="3">Belongs to the HARBI1 family.</text>
</comment>
<dbReference type="Pfam" id="PF13359">
    <property type="entry name" value="DDE_Tnp_4"/>
    <property type="match status" value="1"/>
</dbReference>
<dbReference type="InterPro" id="IPR027806">
    <property type="entry name" value="HARBI1_dom"/>
</dbReference>
<evidence type="ECO:0000256" key="2">
    <source>
        <dbReference type="ARBA" id="ARBA00004123"/>
    </source>
</evidence>
<dbReference type="Proteomes" id="UP000235145">
    <property type="component" value="Unassembled WGS sequence"/>
</dbReference>
<evidence type="ECO:0000256" key="3">
    <source>
        <dbReference type="ARBA" id="ARBA00006958"/>
    </source>
</evidence>
<comment type="cofactor">
    <cofactor evidence="1">
        <name>a divalent metal cation</name>
        <dbReference type="ChEBI" id="CHEBI:60240"/>
    </cofactor>
</comment>
<gene>
    <name evidence="10" type="ORF">LSAT_V11C500286090</name>
</gene>
<keyword evidence="6" id="KW-0378">Hydrolase</keyword>
<evidence type="ECO:0000313" key="10">
    <source>
        <dbReference type="EMBL" id="KAJ0208304.1"/>
    </source>
</evidence>
<feature type="domain" description="DDE Tnp4" evidence="8">
    <location>
        <begin position="179"/>
        <end position="299"/>
    </location>
</feature>
<keyword evidence="7" id="KW-0539">Nucleus</keyword>
<dbReference type="AlphaFoldDB" id="A0A9R1VN09"/>
<dbReference type="GO" id="GO:0016787">
    <property type="term" value="F:hydrolase activity"/>
    <property type="evidence" value="ECO:0007669"/>
    <property type="project" value="UniProtKB-KW"/>
</dbReference>